<organism evidence="1 2">
    <name type="scientific">Candidatus Sungbacteria bacterium RIFCSPLOWO2_12_FULL_41_11</name>
    <dbReference type="NCBI Taxonomy" id="1802286"/>
    <lineage>
        <taxon>Bacteria</taxon>
        <taxon>Candidatus Sungiibacteriota</taxon>
    </lineage>
</organism>
<reference evidence="1 2" key="1">
    <citation type="journal article" date="2016" name="Nat. Commun.">
        <title>Thousands of microbial genomes shed light on interconnected biogeochemical processes in an aquifer system.</title>
        <authorList>
            <person name="Anantharaman K."/>
            <person name="Brown C.T."/>
            <person name="Hug L.A."/>
            <person name="Sharon I."/>
            <person name="Castelle C.J."/>
            <person name="Probst A.J."/>
            <person name="Thomas B.C."/>
            <person name="Singh A."/>
            <person name="Wilkins M.J."/>
            <person name="Karaoz U."/>
            <person name="Brodie E.L."/>
            <person name="Williams K.H."/>
            <person name="Hubbard S.S."/>
            <person name="Banfield J.F."/>
        </authorList>
    </citation>
    <scope>NUCLEOTIDE SEQUENCE [LARGE SCALE GENOMIC DNA]</scope>
</reference>
<protein>
    <submittedName>
        <fullName evidence="1">Uncharacterized protein</fullName>
    </submittedName>
</protein>
<dbReference type="EMBL" id="MHQY01000005">
    <property type="protein sequence ID" value="OHA14649.1"/>
    <property type="molecule type" value="Genomic_DNA"/>
</dbReference>
<sequence>MARFFNLTPDISVQYWLEFLGKKAMIVHDKDWSLTAEEYFVDKRPGVNGELSETSRLYLQQPSAAFEREIVNSLLHLIGVNEDFCKFQFKRENGARMVHFRPSDENPVLLGFGRLNPRNGKKCDKNFSETFVDRKPGTVFTNYKGEDGQVWEDFKPVYLKIKPADGREEYYLKIWTEWRDSEIFVLSEKNPADVPRELRAYEFKNDSKPRLDPDEEAVINKYQSSPRKKVWSHKPFRSFGK</sequence>
<evidence type="ECO:0000313" key="1">
    <source>
        <dbReference type="EMBL" id="OHA14649.1"/>
    </source>
</evidence>
<gene>
    <name evidence="1" type="ORF">A3G49_05720</name>
</gene>
<name>A0A1G2LUS7_9BACT</name>
<proteinExistence type="predicted"/>
<dbReference type="Proteomes" id="UP000177171">
    <property type="component" value="Unassembled WGS sequence"/>
</dbReference>
<comment type="caution">
    <text evidence="1">The sequence shown here is derived from an EMBL/GenBank/DDBJ whole genome shotgun (WGS) entry which is preliminary data.</text>
</comment>
<evidence type="ECO:0000313" key="2">
    <source>
        <dbReference type="Proteomes" id="UP000177171"/>
    </source>
</evidence>
<accession>A0A1G2LUS7</accession>
<dbReference type="AlphaFoldDB" id="A0A1G2LUS7"/>